<evidence type="ECO:0000256" key="1">
    <source>
        <dbReference type="SAM" id="Phobius"/>
    </source>
</evidence>
<keyword evidence="1" id="KW-1133">Transmembrane helix</keyword>
<protein>
    <submittedName>
        <fullName evidence="2">DUF3667 domain-containing protein</fullName>
    </submittedName>
</protein>
<keyword evidence="1" id="KW-0472">Membrane</keyword>
<feature type="transmembrane region" description="Helical" evidence="1">
    <location>
        <begin position="77"/>
        <end position="95"/>
    </location>
</feature>
<reference evidence="2 3" key="1">
    <citation type="submission" date="2022-01" db="EMBL/GenBank/DDBJ databases">
        <title>Mariniradius saccharolyticus sp. nov., isolated from sediment of a river.</title>
        <authorList>
            <person name="Liu H."/>
        </authorList>
    </citation>
    <scope>NUCLEOTIDE SEQUENCE [LARGE SCALE GENOMIC DNA]</scope>
    <source>
        <strain evidence="2 3">RY-2</strain>
    </source>
</reference>
<sequence length="246" mass="28179">MHCKNCGHKIDGNFCSQCGQNSNVSRITFGSIVQEISESLFQVNRGLFFTIRELFLSPGQSIDDFLEGKRKNHFKPIAYVLTLSTLYFLVTKLTGQNTYLDDFIAGLRSGVSETTSGFELLDIVTWLAQNYAYAALLLLPVFSLASYLAFYGFGKNYLEHIVLNSYVTGQQAIFYAVFAIGGKLIDYYILELFPFVFSIGYAYWVFWQFFSRGSRWGNLLRSTASYLLYLLFNLVFFLLIAFVVRW</sequence>
<accession>A0ABS9BY96</accession>
<feature type="transmembrane region" description="Helical" evidence="1">
    <location>
        <begin position="161"/>
        <end position="181"/>
    </location>
</feature>
<keyword evidence="1" id="KW-0812">Transmembrane</keyword>
<dbReference type="InterPro" id="IPR022134">
    <property type="entry name" value="DUF3667"/>
</dbReference>
<dbReference type="RefSeq" id="WP_234862211.1">
    <property type="nucleotide sequence ID" value="NZ_JAKEVZ010000011.1"/>
</dbReference>
<dbReference type="Proteomes" id="UP001201449">
    <property type="component" value="Unassembled WGS sequence"/>
</dbReference>
<dbReference type="EMBL" id="JAKEVZ010000011">
    <property type="protein sequence ID" value="MCF1752315.1"/>
    <property type="molecule type" value="Genomic_DNA"/>
</dbReference>
<organism evidence="2 3">
    <name type="scientific">Mariniradius sediminis</name>
    <dbReference type="NCBI Taxonomy" id="2909237"/>
    <lineage>
        <taxon>Bacteria</taxon>
        <taxon>Pseudomonadati</taxon>
        <taxon>Bacteroidota</taxon>
        <taxon>Cytophagia</taxon>
        <taxon>Cytophagales</taxon>
        <taxon>Cyclobacteriaceae</taxon>
        <taxon>Mariniradius</taxon>
    </lineage>
</organism>
<dbReference type="Pfam" id="PF12412">
    <property type="entry name" value="DUF3667"/>
    <property type="match status" value="1"/>
</dbReference>
<feature type="transmembrane region" description="Helical" evidence="1">
    <location>
        <begin position="131"/>
        <end position="154"/>
    </location>
</feature>
<comment type="caution">
    <text evidence="2">The sequence shown here is derived from an EMBL/GenBank/DDBJ whole genome shotgun (WGS) entry which is preliminary data.</text>
</comment>
<keyword evidence="3" id="KW-1185">Reference proteome</keyword>
<proteinExistence type="predicted"/>
<name>A0ABS9BY96_9BACT</name>
<feature type="transmembrane region" description="Helical" evidence="1">
    <location>
        <begin position="226"/>
        <end position="244"/>
    </location>
</feature>
<feature type="transmembrane region" description="Helical" evidence="1">
    <location>
        <begin position="187"/>
        <end position="206"/>
    </location>
</feature>
<gene>
    <name evidence="2" type="ORF">L0U89_14725</name>
</gene>
<evidence type="ECO:0000313" key="2">
    <source>
        <dbReference type="EMBL" id="MCF1752315.1"/>
    </source>
</evidence>
<evidence type="ECO:0000313" key="3">
    <source>
        <dbReference type="Proteomes" id="UP001201449"/>
    </source>
</evidence>